<comment type="caution">
    <text evidence="1">The sequence shown here is derived from an EMBL/GenBank/DDBJ whole genome shotgun (WGS) entry which is preliminary data.</text>
</comment>
<keyword evidence="2" id="KW-1185">Reference proteome</keyword>
<name>A0A8X6NI97_NEPPI</name>
<organism evidence="1 2">
    <name type="scientific">Nephila pilipes</name>
    <name type="common">Giant wood spider</name>
    <name type="synonym">Nephila maculata</name>
    <dbReference type="NCBI Taxonomy" id="299642"/>
    <lineage>
        <taxon>Eukaryota</taxon>
        <taxon>Metazoa</taxon>
        <taxon>Ecdysozoa</taxon>
        <taxon>Arthropoda</taxon>
        <taxon>Chelicerata</taxon>
        <taxon>Arachnida</taxon>
        <taxon>Araneae</taxon>
        <taxon>Araneomorphae</taxon>
        <taxon>Entelegynae</taxon>
        <taxon>Araneoidea</taxon>
        <taxon>Nephilidae</taxon>
        <taxon>Nephila</taxon>
    </lineage>
</organism>
<proteinExistence type="predicted"/>
<evidence type="ECO:0000313" key="1">
    <source>
        <dbReference type="EMBL" id="GFT14521.1"/>
    </source>
</evidence>
<evidence type="ECO:0000313" key="2">
    <source>
        <dbReference type="Proteomes" id="UP000887013"/>
    </source>
</evidence>
<protein>
    <submittedName>
        <fullName evidence="1">Uncharacterized protein</fullName>
    </submittedName>
</protein>
<dbReference type="EMBL" id="BMAW01104451">
    <property type="protein sequence ID" value="GFT14521.1"/>
    <property type="molecule type" value="Genomic_DNA"/>
</dbReference>
<sequence>MRRYQLNPFGDDGVVFVERQHIFVLNGHVLKAFGKGIQANLVQESNNVHESKVNFTVSSNKSGQSYEDAKEVGIIRCLQVKKHEACIKWKVKKSAPLSSAFRRWSLTKSNLEVVPYHPYSEDGLRIFRGQSSSAVLARSIGLQASSPSHTSFLPFLSEHLGRFSRSVFMSGISACRKESVVTSIR</sequence>
<accession>A0A8X6NI97</accession>
<dbReference type="Proteomes" id="UP000887013">
    <property type="component" value="Unassembled WGS sequence"/>
</dbReference>
<reference evidence="1" key="1">
    <citation type="submission" date="2020-08" db="EMBL/GenBank/DDBJ databases">
        <title>Multicomponent nature underlies the extraordinary mechanical properties of spider dragline silk.</title>
        <authorList>
            <person name="Kono N."/>
            <person name="Nakamura H."/>
            <person name="Mori M."/>
            <person name="Yoshida Y."/>
            <person name="Ohtoshi R."/>
            <person name="Malay A.D."/>
            <person name="Moran D.A.P."/>
            <person name="Tomita M."/>
            <person name="Numata K."/>
            <person name="Arakawa K."/>
        </authorList>
    </citation>
    <scope>NUCLEOTIDE SEQUENCE</scope>
</reference>
<dbReference type="AlphaFoldDB" id="A0A8X6NI97"/>
<gene>
    <name evidence="1" type="ORF">NPIL_602181</name>
</gene>